<dbReference type="InterPro" id="IPR028081">
    <property type="entry name" value="Leu-bd"/>
</dbReference>
<accession>A0ABP4RK44</accession>
<dbReference type="InterPro" id="IPR028082">
    <property type="entry name" value="Peripla_BP_I"/>
</dbReference>
<dbReference type="PROSITE" id="PS51257">
    <property type="entry name" value="PROKAR_LIPOPROTEIN"/>
    <property type="match status" value="1"/>
</dbReference>
<evidence type="ECO:0000256" key="1">
    <source>
        <dbReference type="ARBA" id="ARBA00010062"/>
    </source>
</evidence>
<comment type="similarity">
    <text evidence="1">Belongs to the leucine-binding protein family.</text>
</comment>
<keyword evidence="2 3" id="KW-0732">Signal</keyword>
<feature type="chain" id="PRO_5047397284" evidence="3">
    <location>
        <begin position="24"/>
        <end position="393"/>
    </location>
</feature>
<name>A0ABP4RK44_9ACTN</name>
<evidence type="ECO:0000256" key="3">
    <source>
        <dbReference type="SAM" id="SignalP"/>
    </source>
</evidence>
<dbReference type="Proteomes" id="UP001501319">
    <property type="component" value="Unassembled WGS sequence"/>
</dbReference>
<evidence type="ECO:0000256" key="2">
    <source>
        <dbReference type="ARBA" id="ARBA00022729"/>
    </source>
</evidence>
<dbReference type="RefSeq" id="WP_344114585.1">
    <property type="nucleotide sequence ID" value="NZ_BAAANE010000009.1"/>
</dbReference>
<evidence type="ECO:0000313" key="6">
    <source>
        <dbReference type="Proteomes" id="UP001501319"/>
    </source>
</evidence>
<dbReference type="Gene3D" id="3.40.50.2300">
    <property type="match status" value="2"/>
</dbReference>
<organism evidence="5 6">
    <name type="scientific">Kribbella alba</name>
    <dbReference type="NCBI Taxonomy" id="190197"/>
    <lineage>
        <taxon>Bacteria</taxon>
        <taxon>Bacillati</taxon>
        <taxon>Actinomycetota</taxon>
        <taxon>Actinomycetes</taxon>
        <taxon>Propionibacteriales</taxon>
        <taxon>Kribbellaceae</taxon>
        <taxon>Kribbella</taxon>
    </lineage>
</organism>
<dbReference type="SUPFAM" id="SSF53822">
    <property type="entry name" value="Periplasmic binding protein-like I"/>
    <property type="match status" value="1"/>
</dbReference>
<dbReference type="Pfam" id="PF13458">
    <property type="entry name" value="Peripla_BP_6"/>
    <property type="match status" value="1"/>
</dbReference>
<keyword evidence="6" id="KW-1185">Reference proteome</keyword>
<dbReference type="InterPro" id="IPR051010">
    <property type="entry name" value="BCAA_transport"/>
</dbReference>
<evidence type="ECO:0000313" key="5">
    <source>
        <dbReference type="EMBL" id="GAA1652770.1"/>
    </source>
</evidence>
<sequence>MRPKIARFGGVVAAGLAVTLTLAGCAGSSNDNSSGGGDVTEIKVGFMGDLTGENSAIVIPPRDGAKMAIKEYNDKNPKVKITLVEYDSQGKPDQATPLVQKAISSDKISALIGPAFSGESKAVGAILEQGKIPSVSPSATNPGLAKNGWTYWHRVVANDDDQGPGVAGFLVKAKSPKKAFVLSDDQEYSVGLADAFEKEFKAKGVTVQRDKFSKDASDYSSTVSKVKAANPDVIAFGGYYAQGGRLLKQLRDGGVTATFATGDGSLDAQLVSGAGAKAAEGAVIGCPCKIPFGAAEGPLKTFKDNFKAATGNEPAIYATEGYDAATAIIKAVEAGNTTGEKINEFLKTVSFEGISKPIKFKANGEPESNEIFVYEVKSGAIALLGSAAEAKLS</sequence>
<feature type="domain" description="Leucine-binding protein" evidence="4">
    <location>
        <begin position="41"/>
        <end position="379"/>
    </location>
</feature>
<evidence type="ECO:0000259" key="4">
    <source>
        <dbReference type="Pfam" id="PF13458"/>
    </source>
</evidence>
<dbReference type="CDD" id="cd06342">
    <property type="entry name" value="PBP1_ABC_LIVBP-like"/>
    <property type="match status" value="1"/>
</dbReference>
<protein>
    <submittedName>
        <fullName evidence="5">Branched-chain amino acid ABC transporter substrate-binding protein</fullName>
    </submittedName>
</protein>
<dbReference type="EMBL" id="BAAANE010000009">
    <property type="protein sequence ID" value="GAA1652770.1"/>
    <property type="molecule type" value="Genomic_DNA"/>
</dbReference>
<dbReference type="PANTHER" id="PTHR30483:SF6">
    <property type="entry name" value="PERIPLASMIC BINDING PROTEIN OF ABC TRANSPORTER FOR NATURAL AMINO ACIDS"/>
    <property type="match status" value="1"/>
</dbReference>
<reference evidence="6" key="1">
    <citation type="journal article" date="2019" name="Int. J. Syst. Evol. Microbiol.">
        <title>The Global Catalogue of Microorganisms (GCM) 10K type strain sequencing project: providing services to taxonomists for standard genome sequencing and annotation.</title>
        <authorList>
            <consortium name="The Broad Institute Genomics Platform"/>
            <consortium name="The Broad Institute Genome Sequencing Center for Infectious Disease"/>
            <person name="Wu L."/>
            <person name="Ma J."/>
        </authorList>
    </citation>
    <scope>NUCLEOTIDE SEQUENCE [LARGE SCALE GENOMIC DNA]</scope>
    <source>
        <strain evidence="6">JCM 14306</strain>
    </source>
</reference>
<proteinExistence type="inferred from homology"/>
<comment type="caution">
    <text evidence="5">The sequence shown here is derived from an EMBL/GenBank/DDBJ whole genome shotgun (WGS) entry which is preliminary data.</text>
</comment>
<feature type="signal peptide" evidence="3">
    <location>
        <begin position="1"/>
        <end position="23"/>
    </location>
</feature>
<gene>
    <name evidence="5" type="ORF">GCM10009744_50930</name>
</gene>
<dbReference type="PANTHER" id="PTHR30483">
    <property type="entry name" value="LEUCINE-SPECIFIC-BINDING PROTEIN"/>
    <property type="match status" value="1"/>
</dbReference>